<reference evidence="1 2" key="1">
    <citation type="submission" date="2015-01" db="EMBL/GenBank/DDBJ databases">
        <title>Genome Assembly of Bacillus badius MTCC 1458.</title>
        <authorList>
            <person name="Verma A."/>
            <person name="Khatri I."/>
            <person name="Mual P."/>
            <person name="Subramanian S."/>
            <person name="Krishnamurthi S."/>
        </authorList>
    </citation>
    <scope>NUCLEOTIDE SEQUENCE [LARGE SCALE GENOMIC DNA]</scope>
    <source>
        <strain evidence="1 2">MTCC 1458</strain>
    </source>
</reference>
<keyword evidence="2" id="KW-1185">Reference proteome</keyword>
<dbReference type="EMBL" id="JXLP01000002">
    <property type="protein sequence ID" value="KIL79591.1"/>
    <property type="molecule type" value="Genomic_DNA"/>
</dbReference>
<gene>
    <name evidence="1" type="ORF">SD77_2045</name>
</gene>
<dbReference type="Proteomes" id="UP000031982">
    <property type="component" value="Unassembled WGS sequence"/>
</dbReference>
<dbReference type="RefSeq" id="WP_041113246.1">
    <property type="nucleotide sequence ID" value="NZ_JARTHD010000016.1"/>
</dbReference>
<accession>A0ABR5AZ00</accession>
<protein>
    <submittedName>
        <fullName evidence="1">Uncharacterized protein</fullName>
    </submittedName>
</protein>
<name>A0ABR5AZ00_BACBA</name>
<comment type="caution">
    <text evidence="1">The sequence shown here is derived from an EMBL/GenBank/DDBJ whole genome shotgun (WGS) entry which is preliminary data.</text>
</comment>
<organism evidence="1 2">
    <name type="scientific">Bacillus badius</name>
    <dbReference type="NCBI Taxonomy" id="1455"/>
    <lineage>
        <taxon>Bacteria</taxon>
        <taxon>Bacillati</taxon>
        <taxon>Bacillota</taxon>
        <taxon>Bacilli</taxon>
        <taxon>Bacillales</taxon>
        <taxon>Bacillaceae</taxon>
        <taxon>Pseudobacillus</taxon>
    </lineage>
</organism>
<sequence length="153" mass="17473">MKTLTLLDALELFCKQVLPTAKIALLNLPKTPQSDLLVMINPVPEERAINGVQTRIVTTWDVIYFHSHAAQVVESLDKLRRAFVHGITIPFLDEDENTMRYIRVQAFSPSPMNENESDLKYILAKLETVTSDVLSVEQFETMQEIAFNKEVRP</sequence>
<proteinExistence type="predicted"/>
<evidence type="ECO:0000313" key="1">
    <source>
        <dbReference type="EMBL" id="KIL79591.1"/>
    </source>
</evidence>
<evidence type="ECO:0000313" key="2">
    <source>
        <dbReference type="Proteomes" id="UP000031982"/>
    </source>
</evidence>